<feature type="transmembrane region" description="Helical" evidence="1">
    <location>
        <begin position="198"/>
        <end position="221"/>
    </location>
</feature>
<gene>
    <name evidence="2" type="ORF">DF051_17195</name>
</gene>
<dbReference type="Proteomes" id="UP000277921">
    <property type="component" value="Unassembled WGS sequence"/>
</dbReference>
<dbReference type="EMBL" id="QTQV01000009">
    <property type="protein sequence ID" value="RQT14896.1"/>
    <property type="molecule type" value="Genomic_DNA"/>
</dbReference>
<dbReference type="InterPro" id="IPR036259">
    <property type="entry name" value="MFS_trans_sf"/>
</dbReference>
<evidence type="ECO:0000313" key="2">
    <source>
        <dbReference type="EMBL" id="RQT14896.1"/>
    </source>
</evidence>
<keyword evidence="1" id="KW-0812">Transmembrane</keyword>
<comment type="caution">
    <text evidence="2">The sequence shown here is derived from an EMBL/GenBank/DDBJ whole genome shotgun (WGS) entry which is preliminary data.</text>
</comment>
<accession>A0A3N8Q6P9</accession>
<feature type="transmembrane region" description="Helical" evidence="1">
    <location>
        <begin position="129"/>
        <end position="148"/>
    </location>
</feature>
<dbReference type="Gene3D" id="1.20.1250.20">
    <property type="entry name" value="MFS general substrate transporter like domains"/>
    <property type="match status" value="1"/>
</dbReference>
<organism evidence="2 3">
    <name type="scientific">Burkholderia contaminans</name>
    <dbReference type="NCBI Taxonomy" id="488447"/>
    <lineage>
        <taxon>Bacteria</taxon>
        <taxon>Pseudomonadati</taxon>
        <taxon>Pseudomonadota</taxon>
        <taxon>Betaproteobacteria</taxon>
        <taxon>Burkholderiales</taxon>
        <taxon>Burkholderiaceae</taxon>
        <taxon>Burkholderia</taxon>
        <taxon>Burkholderia cepacia complex</taxon>
    </lineage>
</organism>
<feature type="transmembrane region" description="Helical" evidence="1">
    <location>
        <begin position="326"/>
        <end position="345"/>
    </location>
</feature>
<feature type="transmembrane region" description="Helical" evidence="1">
    <location>
        <begin position="266"/>
        <end position="287"/>
    </location>
</feature>
<sequence>MLKLRNGGLGSMTAGMMIGLMGTYVLPFVVGALTRKPGIPLAGAGWIGGVHIWALSLTACATSLLLKRIPWTGTAVVGGIVTAICWALCAVETRPVLLVSYQIGAGIGAGCLLSIASAAVAGTGDAERIYGRIYTIMSVAFAALLYALPWGQDEFGSDSLFFGIAVTVLALTGAAAGLSRKIQAAGVASSESWRGRGLAVVSLFTSMTFVYAMFGGCYAYSEQAAVTIGLSSTEIGWIFALSTAAATVGALLAVMLGMAWGRTVPFVAATLAAGFANFLILSSHGVAGYGTGMVLYGAVTMFFNSYAYGAAAALDREGRVVSALQGYSLMPYALGAGAIGTLATHTSLANAGLVCMVVNVVGAVIAVPALWVADRRVDQLVRSQNELSAPLRDVKASKS</sequence>
<feature type="transmembrane region" description="Helical" evidence="1">
    <location>
        <begin position="73"/>
        <end position="93"/>
    </location>
</feature>
<dbReference type="RefSeq" id="WP_124579941.1">
    <property type="nucleotide sequence ID" value="NZ_QTQV01000009.1"/>
</dbReference>
<evidence type="ECO:0000256" key="1">
    <source>
        <dbReference type="SAM" id="Phobius"/>
    </source>
</evidence>
<feature type="transmembrane region" description="Helical" evidence="1">
    <location>
        <begin position="45"/>
        <end position="66"/>
    </location>
</feature>
<name>A0A3N8Q6P9_9BURK</name>
<keyword evidence="1" id="KW-0472">Membrane</keyword>
<feature type="transmembrane region" description="Helical" evidence="1">
    <location>
        <begin position="351"/>
        <end position="373"/>
    </location>
</feature>
<reference evidence="2 3" key="1">
    <citation type="submission" date="2018-08" db="EMBL/GenBank/DDBJ databases">
        <title>Comparative analysis of Burkholderia isolates from Puerto Rico.</title>
        <authorList>
            <person name="Hall C."/>
            <person name="Sahl J."/>
            <person name="Wagner D."/>
        </authorList>
    </citation>
    <scope>NUCLEOTIDE SEQUENCE [LARGE SCALE GENOMIC DNA]</scope>
    <source>
        <strain evidence="2 3">Bp9025</strain>
    </source>
</reference>
<feature type="transmembrane region" description="Helical" evidence="1">
    <location>
        <begin position="293"/>
        <end position="314"/>
    </location>
</feature>
<proteinExistence type="predicted"/>
<protein>
    <submittedName>
        <fullName evidence="2">MFS transporter</fullName>
    </submittedName>
</protein>
<dbReference type="SUPFAM" id="SSF103473">
    <property type="entry name" value="MFS general substrate transporter"/>
    <property type="match status" value="1"/>
</dbReference>
<feature type="transmembrane region" description="Helical" evidence="1">
    <location>
        <begin position="160"/>
        <end position="178"/>
    </location>
</feature>
<keyword evidence="1" id="KW-1133">Transmembrane helix</keyword>
<feature type="transmembrane region" description="Helical" evidence="1">
    <location>
        <begin position="236"/>
        <end position="259"/>
    </location>
</feature>
<feature type="transmembrane region" description="Helical" evidence="1">
    <location>
        <begin position="12"/>
        <end position="33"/>
    </location>
</feature>
<dbReference type="AlphaFoldDB" id="A0A3N8Q6P9"/>
<feature type="transmembrane region" description="Helical" evidence="1">
    <location>
        <begin position="99"/>
        <end position="122"/>
    </location>
</feature>
<evidence type="ECO:0000313" key="3">
    <source>
        <dbReference type="Proteomes" id="UP000277921"/>
    </source>
</evidence>